<keyword evidence="3" id="KW-1003">Cell membrane</keyword>
<feature type="transmembrane region" description="Helical" evidence="9">
    <location>
        <begin position="7"/>
        <end position="28"/>
    </location>
</feature>
<dbReference type="PANTHER" id="PTHR46997:SF2">
    <property type="entry name" value="TYROSINE-SPECIFIC TRANSPORT SYSTEM"/>
    <property type="match status" value="1"/>
</dbReference>
<evidence type="ECO:0000313" key="11">
    <source>
        <dbReference type="Proteomes" id="UP000177478"/>
    </source>
</evidence>
<keyword evidence="2" id="KW-0813">Transport</keyword>
<evidence type="ECO:0000256" key="3">
    <source>
        <dbReference type="ARBA" id="ARBA00022475"/>
    </source>
</evidence>
<keyword evidence="8 9" id="KW-0472">Membrane</keyword>
<feature type="transmembrane region" description="Helical" evidence="9">
    <location>
        <begin position="260"/>
        <end position="281"/>
    </location>
</feature>
<keyword evidence="6" id="KW-0029">Amino-acid transport</keyword>
<feature type="transmembrane region" description="Helical" evidence="9">
    <location>
        <begin position="320"/>
        <end position="340"/>
    </location>
</feature>
<evidence type="ECO:0000256" key="6">
    <source>
        <dbReference type="ARBA" id="ARBA00022970"/>
    </source>
</evidence>
<sequence length="383" mass="42664">MVNKTKLSAIAALVGGTIGVGIFGLPLVFVKAGWLLALIYLVVLTAITLALNLAYGEIVLRTKRAHHLIGYATVYLGQWARWLMLFTITLGFYSALLAYIIVGGDFLSNISGLWATAWSPELASFIFFVVGALIVAGGIKVLARVDLIMATFYLIAIGVLAFWSAPHMQLVNFTTNVWHWHYWFLPYGTILFAITGLSGVVVQHEILEGKDHFFKKAIIWGSLIPPVLYLIFSLVLLGVVGDRITPEAIDSLLPWLGNKAIILGSIFGLLAVFTSFINLSTVMQEVFMFDFKVPRFVAWLLALMPPYLFFLWQVRDYIKVIGFSGGVAFSIELIILILVYHKVKKQGHRMPEYSLHLPVLLWYLIGLVALSGLIYTLFNYGVV</sequence>
<dbReference type="EMBL" id="MGKD01000027">
    <property type="protein sequence ID" value="OGN18887.1"/>
    <property type="molecule type" value="Genomic_DNA"/>
</dbReference>
<feature type="transmembrane region" description="Helical" evidence="9">
    <location>
        <begin position="122"/>
        <end position="142"/>
    </location>
</feature>
<feature type="transmembrane region" description="Helical" evidence="9">
    <location>
        <begin position="147"/>
        <end position="165"/>
    </location>
</feature>
<keyword evidence="4" id="KW-0997">Cell inner membrane</keyword>
<evidence type="ECO:0000256" key="7">
    <source>
        <dbReference type="ARBA" id="ARBA00022989"/>
    </source>
</evidence>
<proteinExistence type="predicted"/>
<evidence type="ECO:0000256" key="5">
    <source>
        <dbReference type="ARBA" id="ARBA00022692"/>
    </source>
</evidence>
<feature type="transmembrane region" description="Helical" evidence="9">
    <location>
        <begin position="34"/>
        <end position="55"/>
    </location>
</feature>
<organism evidence="10 11">
    <name type="scientific">Candidatus Yanofskybacteria bacterium RIFCSPHIGHO2_12_FULL_45_19b</name>
    <dbReference type="NCBI Taxonomy" id="1802689"/>
    <lineage>
        <taxon>Bacteria</taxon>
        <taxon>Candidatus Yanofskyibacteriota</taxon>
    </lineage>
</organism>
<dbReference type="GO" id="GO:0005886">
    <property type="term" value="C:plasma membrane"/>
    <property type="evidence" value="ECO:0007669"/>
    <property type="project" value="UniProtKB-SubCell"/>
</dbReference>
<feature type="transmembrane region" description="Helical" evidence="9">
    <location>
        <begin position="360"/>
        <end position="378"/>
    </location>
</feature>
<dbReference type="STRING" id="1802689.A3F25_00145"/>
<feature type="transmembrane region" description="Helical" evidence="9">
    <location>
        <begin position="218"/>
        <end position="240"/>
    </location>
</feature>
<dbReference type="InterPro" id="IPR018227">
    <property type="entry name" value="Amino_acid_transport_2"/>
</dbReference>
<reference evidence="10 11" key="1">
    <citation type="journal article" date="2016" name="Nat. Commun.">
        <title>Thousands of microbial genomes shed light on interconnected biogeochemical processes in an aquifer system.</title>
        <authorList>
            <person name="Anantharaman K."/>
            <person name="Brown C.T."/>
            <person name="Hug L.A."/>
            <person name="Sharon I."/>
            <person name="Castelle C.J."/>
            <person name="Probst A.J."/>
            <person name="Thomas B.C."/>
            <person name="Singh A."/>
            <person name="Wilkins M.J."/>
            <person name="Karaoz U."/>
            <person name="Brodie E.L."/>
            <person name="Williams K.H."/>
            <person name="Hubbard S.S."/>
            <person name="Banfield J.F."/>
        </authorList>
    </citation>
    <scope>NUCLEOTIDE SEQUENCE [LARGE SCALE GENOMIC DNA]</scope>
</reference>
<name>A0A1F8G0K8_9BACT</name>
<dbReference type="Gene3D" id="1.20.1740.10">
    <property type="entry name" value="Amino acid/polyamine transporter I"/>
    <property type="match status" value="1"/>
</dbReference>
<feature type="transmembrane region" description="Helical" evidence="9">
    <location>
        <begin position="185"/>
        <end position="206"/>
    </location>
</feature>
<accession>A0A1F8G0K8</accession>
<evidence type="ECO:0000256" key="4">
    <source>
        <dbReference type="ARBA" id="ARBA00022519"/>
    </source>
</evidence>
<evidence type="ECO:0000256" key="2">
    <source>
        <dbReference type="ARBA" id="ARBA00022448"/>
    </source>
</evidence>
<keyword evidence="7 9" id="KW-1133">Transmembrane helix</keyword>
<evidence type="ECO:0000256" key="8">
    <source>
        <dbReference type="ARBA" id="ARBA00023136"/>
    </source>
</evidence>
<evidence type="ECO:0000256" key="1">
    <source>
        <dbReference type="ARBA" id="ARBA00004429"/>
    </source>
</evidence>
<evidence type="ECO:0000313" key="10">
    <source>
        <dbReference type="EMBL" id="OGN18887.1"/>
    </source>
</evidence>
<dbReference type="AlphaFoldDB" id="A0A1F8G0K8"/>
<gene>
    <name evidence="10" type="ORF">A3F25_00145</name>
</gene>
<dbReference type="Proteomes" id="UP000177478">
    <property type="component" value="Unassembled WGS sequence"/>
</dbReference>
<feature type="transmembrane region" description="Helical" evidence="9">
    <location>
        <begin position="293"/>
        <end position="314"/>
    </location>
</feature>
<feature type="transmembrane region" description="Helical" evidence="9">
    <location>
        <begin position="82"/>
        <end position="102"/>
    </location>
</feature>
<dbReference type="GO" id="GO:0003333">
    <property type="term" value="P:amino acid transmembrane transport"/>
    <property type="evidence" value="ECO:0007669"/>
    <property type="project" value="InterPro"/>
</dbReference>
<comment type="caution">
    <text evidence="10">The sequence shown here is derived from an EMBL/GenBank/DDBJ whole genome shotgun (WGS) entry which is preliminary data.</text>
</comment>
<keyword evidence="5 9" id="KW-0812">Transmembrane</keyword>
<evidence type="ECO:0008006" key="12">
    <source>
        <dbReference type="Google" id="ProtNLM"/>
    </source>
</evidence>
<dbReference type="Pfam" id="PF03222">
    <property type="entry name" value="Trp_Tyr_perm"/>
    <property type="match status" value="1"/>
</dbReference>
<dbReference type="GO" id="GO:0015173">
    <property type="term" value="F:aromatic amino acid transmembrane transporter activity"/>
    <property type="evidence" value="ECO:0007669"/>
    <property type="project" value="InterPro"/>
</dbReference>
<evidence type="ECO:0000256" key="9">
    <source>
        <dbReference type="SAM" id="Phobius"/>
    </source>
</evidence>
<dbReference type="InterPro" id="IPR013059">
    <property type="entry name" value="Trp_tyr_transpt"/>
</dbReference>
<comment type="subcellular location">
    <subcellularLocation>
        <location evidence="1">Cell inner membrane</location>
        <topology evidence="1">Multi-pass membrane protein</topology>
    </subcellularLocation>
</comment>
<protein>
    <recommendedName>
        <fullName evidence="12">Amino acid transporter transmembrane domain-containing protein</fullName>
    </recommendedName>
</protein>
<dbReference type="PANTHER" id="PTHR46997">
    <property type="entry name" value="LOW AFFINITY TRYPTOPHAN PERMEASE-RELATED"/>
    <property type="match status" value="1"/>
</dbReference>